<dbReference type="EMBL" id="LGUC01000001">
    <property type="protein sequence ID" value="KPN29664.1"/>
    <property type="molecule type" value="Genomic_DNA"/>
</dbReference>
<dbReference type="STRING" id="699431.SY89_00379"/>
<evidence type="ECO:0000259" key="1">
    <source>
        <dbReference type="Pfam" id="PF00582"/>
    </source>
</evidence>
<dbReference type="RefSeq" id="WP_054582906.1">
    <property type="nucleotide sequence ID" value="NZ_LGUC01000001.1"/>
</dbReference>
<reference evidence="3" key="1">
    <citation type="submission" date="2013-11" db="EMBL/GenBank/DDBJ databases">
        <authorList>
            <person name="Hoang H.T."/>
            <person name="Killian M.L."/>
            <person name="Madson D.M."/>
            <person name="Arruda P.H.E."/>
            <person name="Sun D."/>
            <person name="Schwartz K.J."/>
            <person name="Yoon K."/>
        </authorList>
    </citation>
    <scope>NUCLEOTIDE SEQUENCE [LARGE SCALE GENOMIC DNA]</scope>
    <source>
        <strain evidence="3">CDK2</strain>
    </source>
</reference>
<sequence length="145" mass="15727">MTLLVPFDGSALAEAALTRAVEFGEVFEQSVVVIAVVPQGNTTYARERGWIEADESFDTETIVSRLREQVTALAPDAAFRYERVPRAARAGSIAREIRRTARRSEASIVFIGSDNAGRLVTALSSVGGNVAADQTYDVLIVRHTD</sequence>
<dbReference type="Gene3D" id="3.40.50.620">
    <property type="entry name" value="HUPs"/>
    <property type="match status" value="1"/>
</dbReference>
<feature type="domain" description="UspA" evidence="1">
    <location>
        <begin position="2"/>
        <end position="142"/>
    </location>
</feature>
<dbReference type="SUPFAM" id="SSF52402">
    <property type="entry name" value="Adenine nucleotide alpha hydrolases-like"/>
    <property type="match status" value="1"/>
</dbReference>
<proteinExistence type="predicted"/>
<dbReference type="InterPro" id="IPR014729">
    <property type="entry name" value="Rossmann-like_a/b/a_fold"/>
</dbReference>
<dbReference type="OrthoDB" id="193961at2157"/>
<accession>A0A0P7H853</accession>
<evidence type="ECO:0000313" key="2">
    <source>
        <dbReference type="EMBL" id="KPN29664.1"/>
    </source>
</evidence>
<keyword evidence="3" id="KW-1185">Reference proteome</keyword>
<evidence type="ECO:0000313" key="3">
    <source>
        <dbReference type="Proteomes" id="UP000050535"/>
    </source>
</evidence>
<dbReference type="CDD" id="cd00293">
    <property type="entry name" value="USP-like"/>
    <property type="match status" value="1"/>
</dbReference>
<name>A0A0P7H853_9EURY</name>
<dbReference type="Pfam" id="PF00582">
    <property type="entry name" value="Usp"/>
    <property type="match status" value="1"/>
</dbReference>
<dbReference type="PATRIC" id="fig|699431.3.peg.400"/>
<dbReference type="InterPro" id="IPR006016">
    <property type="entry name" value="UspA"/>
</dbReference>
<comment type="caution">
    <text evidence="2">The sequence shown here is derived from an EMBL/GenBank/DDBJ whole genome shotgun (WGS) entry which is preliminary data.</text>
</comment>
<protein>
    <submittedName>
        <fullName evidence="2">Universal stress protein family protein</fullName>
    </submittedName>
</protein>
<dbReference type="AlphaFoldDB" id="A0A0P7H853"/>
<gene>
    <name evidence="2" type="ORF">SY89_00379</name>
</gene>
<dbReference type="Proteomes" id="UP000050535">
    <property type="component" value="Unassembled WGS sequence"/>
</dbReference>
<organism evidence="2 3">
    <name type="scientific">Halolamina pelagica</name>
    <dbReference type="NCBI Taxonomy" id="699431"/>
    <lineage>
        <taxon>Archaea</taxon>
        <taxon>Methanobacteriati</taxon>
        <taxon>Methanobacteriota</taxon>
        <taxon>Stenosarchaea group</taxon>
        <taxon>Halobacteria</taxon>
        <taxon>Halobacteriales</taxon>
        <taxon>Haloferacaceae</taxon>
    </lineage>
</organism>